<accession>A0A926EE30</accession>
<comment type="caution">
    <text evidence="2">The sequence shown here is derived from an EMBL/GenBank/DDBJ whole genome shotgun (WGS) entry which is preliminary data.</text>
</comment>
<dbReference type="CDD" id="cd12797">
    <property type="entry name" value="M23_peptidase"/>
    <property type="match status" value="1"/>
</dbReference>
<dbReference type="AlphaFoldDB" id="A0A926EE30"/>
<dbReference type="PANTHER" id="PTHR21666">
    <property type="entry name" value="PEPTIDASE-RELATED"/>
    <property type="match status" value="1"/>
</dbReference>
<keyword evidence="3" id="KW-1185">Reference proteome</keyword>
<dbReference type="PANTHER" id="PTHR21666:SF268">
    <property type="entry name" value="PEPTIDASE M23 DOMAIN-CONTAINING PROTEIN"/>
    <property type="match status" value="1"/>
</dbReference>
<dbReference type="InterPro" id="IPR050570">
    <property type="entry name" value="Cell_wall_metabolism_enzyme"/>
</dbReference>
<evidence type="ECO:0000259" key="1">
    <source>
        <dbReference type="Pfam" id="PF01551"/>
    </source>
</evidence>
<organism evidence="2 3">
    <name type="scientific">Zhenhengia yiwuensis</name>
    <dbReference type="NCBI Taxonomy" id="2763666"/>
    <lineage>
        <taxon>Bacteria</taxon>
        <taxon>Bacillati</taxon>
        <taxon>Bacillota</taxon>
        <taxon>Clostridia</taxon>
        <taxon>Lachnospirales</taxon>
        <taxon>Lachnospiraceae</taxon>
        <taxon>Zhenhengia</taxon>
    </lineage>
</organism>
<dbReference type="Gene3D" id="2.70.70.10">
    <property type="entry name" value="Glucose Permease (Domain IIA)"/>
    <property type="match status" value="1"/>
</dbReference>
<dbReference type="Proteomes" id="UP000655830">
    <property type="component" value="Unassembled WGS sequence"/>
</dbReference>
<gene>
    <name evidence="2" type="ORF">H8718_07355</name>
</gene>
<dbReference type="Pfam" id="PF01551">
    <property type="entry name" value="Peptidase_M23"/>
    <property type="match status" value="1"/>
</dbReference>
<reference evidence="2" key="1">
    <citation type="submission" date="2020-08" db="EMBL/GenBank/DDBJ databases">
        <title>Genome public.</title>
        <authorList>
            <person name="Liu C."/>
            <person name="Sun Q."/>
        </authorList>
    </citation>
    <scope>NUCLEOTIDE SEQUENCE</scope>
    <source>
        <strain evidence="2">NSJ-12</strain>
    </source>
</reference>
<dbReference type="GO" id="GO:0004222">
    <property type="term" value="F:metalloendopeptidase activity"/>
    <property type="evidence" value="ECO:0007669"/>
    <property type="project" value="TreeGrafter"/>
</dbReference>
<name>A0A926EE30_9FIRM</name>
<dbReference type="InterPro" id="IPR016047">
    <property type="entry name" value="M23ase_b-sheet_dom"/>
</dbReference>
<proteinExistence type="predicted"/>
<dbReference type="InterPro" id="IPR011055">
    <property type="entry name" value="Dup_hybrid_motif"/>
</dbReference>
<protein>
    <submittedName>
        <fullName evidence="2">M23 family metallopeptidase</fullName>
    </submittedName>
</protein>
<dbReference type="EMBL" id="JACRSY010000009">
    <property type="protein sequence ID" value="MBC8579341.1"/>
    <property type="molecule type" value="Genomic_DNA"/>
</dbReference>
<feature type="domain" description="M23ase beta-sheet core" evidence="1">
    <location>
        <begin position="65"/>
        <end position="168"/>
    </location>
</feature>
<sequence>MAQVKQCLRQYRPENEIDDFGMYDAATKLYKQFIYDIRKFPLKIRKGYTYENGWKQSRTYNGNRLHYGIDIMSDTNESGKIEVISMTDGIVENVGWNETGGYRVGIRSPGGAYFYYAHLDDYPSHLQKGDRIDAGDLLGMMGDTGYGTEGTRGKFPVHLHIGIAVKTKDQVEFWINPYALLKYTEDK</sequence>
<evidence type="ECO:0000313" key="2">
    <source>
        <dbReference type="EMBL" id="MBC8579341.1"/>
    </source>
</evidence>
<dbReference type="SUPFAM" id="SSF51261">
    <property type="entry name" value="Duplicated hybrid motif"/>
    <property type="match status" value="1"/>
</dbReference>
<evidence type="ECO:0000313" key="3">
    <source>
        <dbReference type="Proteomes" id="UP000655830"/>
    </source>
</evidence>